<accession>A0A5J9TUQ8</accession>
<protein>
    <recommendedName>
        <fullName evidence="4">FAD-binding domain-containing protein</fullName>
    </recommendedName>
</protein>
<dbReference type="Gene3D" id="3.50.50.60">
    <property type="entry name" value="FAD/NAD(P)-binding domain"/>
    <property type="match status" value="1"/>
</dbReference>
<comment type="caution">
    <text evidence="5">The sequence shown here is derived from an EMBL/GenBank/DDBJ whole genome shotgun (WGS) entry which is preliminary data.</text>
</comment>
<evidence type="ECO:0000256" key="2">
    <source>
        <dbReference type="ARBA" id="ARBA00023033"/>
    </source>
</evidence>
<dbReference type="PANTHER" id="PTHR45934">
    <property type="entry name" value="FAD/NAD(P)-BINDING OXIDOREDUCTASE FAMILY PROTEIN"/>
    <property type="match status" value="1"/>
</dbReference>
<name>A0A5J9TUQ8_9POAL</name>
<keyword evidence="1" id="KW-0560">Oxidoreductase</keyword>
<keyword evidence="6" id="KW-1185">Reference proteome</keyword>
<gene>
    <name evidence="5" type="ORF">EJB05_38013</name>
</gene>
<organism evidence="5 6">
    <name type="scientific">Eragrostis curvula</name>
    <name type="common">weeping love grass</name>
    <dbReference type="NCBI Taxonomy" id="38414"/>
    <lineage>
        <taxon>Eukaryota</taxon>
        <taxon>Viridiplantae</taxon>
        <taxon>Streptophyta</taxon>
        <taxon>Embryophyta</taxon>
        <taxon>Tracheophyta</taxon>
        <taxon>Spermatophyta</taxon>
        <taxon>Magnoliopsida</taxon>
        <taxon>Liliopsida</taxon>
        <taxon>Poales</taxon>
        <taxon>Poaceae</taxon>
        <taxon>PACMAD clade</taxon>
        <taxon>Chloridoideae</taxon>
        <taxon>Eragrostideae</taxon>
        <taxon>Eragrostidinae</taxon>
        <taxon>Eragrostis</taxon>
    </lineage>
</organism>
<proteinExistence type="inferred from homology"/>
<evidence type="ECO:0000256" key="1">
    <source>
        <dbReference type="ARBA" id="ARBA00023002"/>
    </source>
</evidence>
<feature type="domain" description="FAD-binding" evidence="4">
    <location>
        <begin position="17"/>
        <end position="381"/>
    </location>
</feature>
<dbReference type="AlphaFoldDB" id="A0A5J9TUQ8"/>
<dbReference type="InterPro" id="IPR036188">
    <property type="entry name" value="FAD/NAD-bd_sf"/>
</dbReference>
<reference evidence="5 6" key="1">
    <citation type="journal article" date="2019" name="Sci. Rep.">
        <title>A high-quality genome of Eragrostis curvula grass provides insights into Poaceae evolution and supports new strategies to enhance forage quality.</title>
        <authorList>
            <person name="Carballo J."/>
            <person name="Santos B.A.C.M."/>
            <person name="Zappacosta D."/>
            <person name="Garbus I."/>
            <person name="Selva J.P."/>
            <person name="Gallo C.A."/>
            <person name="Diaz A."/>
            <person name="Albertini E."/>
            <person name="Caccamo M."/>
            <person name="Echenique V."/>
        </authorList>
    </citation>
    <scope>NUCLEOTIDE SEQUENCE [LARGE SCALE GENOMIC DNA]</scope>
    <source>
        <strain evidence="6">cv. Victoria</strain>
        <tissue evidence="5">Leaf</tissue>
    </source>
</reference>
<evidence type="ECO:0000256" key="3">
    <source>
        <dbReference type="ARBA" id="ARBA00024018"/>
    </source>
</evidence>
<dbReference type="PRINTS" id="PR00420">
    <property type="entry name" value="RNGMNOXGNASE"/>
</dbReference>
<comment type="similarity">
    <text evidence="3">Belongs to the 3-hydroxybenzoate 6-hydroxylase family.</text>
</comment>
<dbReference type="GO" id="GO:0071949">
    <property type="term" value="F:FAD binding"/>
    <property type="evidence" value="ECO:0007669"/>
    <property type="project" value="InterPro"/>
</dbReference>
<dbReference type="InterPro" id="IPR002938">
    <property type="entry name" value="FAD-bd"/>
</dbReference>
<evidence type="ECO:0000259" key="4">
    <source>
        <dbReference type="Pfam" id="PF01494"/>
    </source>
</evidence>
<keyword evidence="2" id="KW-0503">Monooxygenase</keyword>
<dbReference type="SUPFAM" id="SSF51905">
    <property type="entry name" value="FAD/NAD(P)-binding domain"/>
    <property type="match status" value="1"/>
</dbReference>
<evidence type="ECO:0000313" key="6">
    <source>
        <dbReference type="Proteomes" id="UP000324897"/>
    </source>
</evidence>
<sequence length="448" mass="48199">MAGEAAGAAAATGRVDAEVVIAGGGIAGLATALALRQAGVARDIVVLERHAELRDTGAAITIFPNGWFALRALGIAHKLISRYAAYETSRVTNLETGATQEFRFAGNRASSEEVKLKPMDRKALLLALAEELPPGTIRFSSKLVSIDNEPAADGDCSESVVVRLDNGTAIRAKILIGCDGVHLVVARWLGLSEPVTSGRSCVRGLSVFPDGHGLQQELRQFLSEGLRAGMVPINDADVYWFLINNTVPAGKPTPCSKAFALASNACKEKKAVGDPTMILHEVKDVLASHMPTEFLDVVRHSDMNNLSWAPLLYRNPWSLLTSKATRGAVTVAGDAFHPMTPDIAQGGCAALEDAIILARALSQSATPAEGVASYVAERWWRVSWIVAGAYMSGWVQQGGSNVSGMSKYLVKLFRDWIFYRFISPRLSDTMWFNCGDLQPHKEGKDHAE</sequence>
<dbReference type="InterPro" id="IPR044560">
    <property type="entry name" value="MOase"/>
</dbReference>
<evidence type="ECO:0000313" key="5">
    <source>
        <dbReference type="EMBL" id="TVU14538.1"/>
    </source>
</evidence>
<dbReference type="Pfam" id="PF01494">
    <property type="entry name" value="FAD_binding_3"/>
    <property type="match status" value="1"/>
</dbReference>
<feature type="non-terminal residue" evidence="5">
    <location>
        <position position="1"/>
    </location>
</feature>
<dbReference type="Proteomes" id="UP000324897">
    <property type="component" value="Unassembled WGS sequence"/>
</dbReference>
<dbReference type="GO" id="GO:0004497">
    <property type="term" value="F:monooxygenase activity"/>
    <property type="evidence" value="ECO:0007669"/>
    <property type="project" value="UniProtKB-KW"/>
</dbReference>
<dbReference type="EMBL" id="RWGY01000031">
    <property type="protein sequence ID" value="TVU14538.1"/>
    <property type="molecule type" value="Genomic_DNA"/>
</dbReference>
<dbReference type="OrthoDB" id="1878542at2759"/>
<dbReference type="Gramene" id="TVU14538">
    <property type="protein sequence ID" value="TVU14538"/>
    <property type="gene ID" value="EJB05_38013"/>
</dbReference>
<dbReference type="PANTHER" id="PTHR45934:SF1">
    <property type="entry name" value="OS04G0423100 PROTEIN"/>
    <property type="match status" value="1"/>
</dbReference>